<accession>A0A249LH47</accession>
<evidence type="ECO:0000256" key="5">
    <source>
        <dbReference type="ARBA" id="ARBA00023239"/>
    </source>
</evidence>
<evidence type="ECO:0000259" key="7">
    <source>
        <dbReference type="SMART" id="SM00905"/>
    </source>
</evidence>
<dbReference type="EC" id="4.1.2.25" evidence="6"/>
<dbReference type="Gene3D" id="3.30.1130.10">
    <property type="match status" value="1"/>
</dbReference>
<evidence type="ECO:0000313" key="8">
    <source>
        <dbReference type="EMBL" id="ASY28249.1"/>
    </source>
</evidence>
<dbReference type="EMBL" id="CP016782">
    <property type="protein sequence ID" value="ASY28249.1"/>
    <property type="molecule type" value="Genomic_DNA"/>
</dbReference>
<comment type="function">
    <text evidence="6">Catalyzes the conversion of 7,8-dihydroneopterin to 6-hydroxymethyl-7,8-dihydropterin.</text>
</comment>
<gene>
    <name evidence="8" type="ORF">PHILAsVB114_06510</name>
</gene>
<name>A0A249LH47_9ACTN</name>
<dbReference type="NCBIfam" id="TIGR00526">
    <property type="entry name" value="folB_dom"/>
    <property type="match status" value="1"/>
</dbReference>
<keyword evidence="4 6" id="KW-0289">Folate biosynthesis</keyword>
<dbReference type="UniPathway" id="UPA00077">
    <property type="reaction ID" value="UER00154"/>
</dbReference>
<dbReference type="InterPro" id="IPR006156">
    <property type="entry name" value="Dihydroneopterin_aldolase"/>
</dbReference>
<comment type="catalytic activity">
    <reaction evidence="1 6">
        <text>7,8-dihydroneopterin = 6-hydroxymethyl-7,8-dihydropterin + glycolaldehyde</text>
        <dbReference type="Rhea" id="RHEA:10540"/>
        <dbReference type="ChEBI" id="CHEBI:17001"/>
        <dbReference type="ChEBI" id="CHEBI:17071"/>
        <dbReference type="ChEBI" id="CHEBI:44841"/>
        <dbReference type="EC" id="4.1.2.25"/>
    </reaction>
</comment>
<dbReference type="OrthoDB" id="3212934at2"/>
<dbReference type="NCBIfam" id="TIGR00525">
    <property type="entry name" value="folB"/>
    <property type="match status" value="1"/>
</dbReference>
<dbReference type="AlphaFoldDB" id="A0A249LH47"/>
<organism evidence="8 9">
    <name type="scientific">Candidatus Planktophila limnetica</name>
    <dbReference type="NCBI Taxonomy" id="573600"/>
    <lineage>
        <taxon>Bacteria</taxon>
        <taxon>Bacillati</taxon>
        <taxon>Actinomycetota</taxon>
        <taxon>Actinomycetes</taxon>
        <taxon>Candidatus Nanopelagicales</taxon>
        <taxon>Candidatus Nanopelagicaceae</taxon>
        <taxon>Candidatus Planktophila</taxon>
    </lineage>
</organism>
<protein>
    <recommendedName>
        <fullName evidence="6">7,8-dihydroneopterin aldolase</fullName>
        <ecNumber evidence="6">4.1.2.25</ecNumber>
    </recommendedName>
</protein>
<evidence type="ECO:0000256" key="6">
    <source>
        <dbReference type="RuleBase" id="RU362079"/>
    </source>
</evidence>
<evidence type="ECO:0000256" key="4">
    <source>
        <dbReference type="ARBA" id="ARBA00022909"/>
    </source>
</evidence>
<dbReference type="PANTHER" id="PTHR42844:SF1">
    <property type="entry name" value="DIHYDRONEOPTERIN ALDOLASE 1-RELATED"/>
    <property type="match status" value="1"/>
</dbReference>
<dbReference type="PANTHER" id="PTHR42844">
    <property type="entry name" value="DIHYDRONEOPTERIN ALDOLASE 1-RELATED"/>
    <property type="match status" value="1"/>
</dbReference>
<dbReference type="KEGG" id="plim:PHILAsVB114_06510"/>
<dbReference type="Proteomes" id="UP000217221">
    <property type="component" value="Chromosome"/>
</dbReference>
<feature type="domain" description="Dihydroneopterin aldolase/epimerase" evidence="7">
    <location>
        <begin position="5"/>
        <end position="118"/>
    </location>
</feature>
<dbReference type="CDD" id="cd00534">
    <property type="entry name" value="DHNA_DHNTPE"/>
    <property type="match status" value="1"/>
</dbReference>
<dbReference type="InterPro" id="IPR006157">
    <property type="entry name" value="FolB_dom"/>
</dbReference>
<comment type="similarity">
    <text evidence="3 6">Belongs to the DHNA family.</text>
</comment>
<dbReference type="GO" id="GO:0004150">
    <property type="term" value="F:dihydroneopterin aldolase activity"/>
    <property type="evidence" value="ECO:0007669"/>
    <property type="project" value="UniProtKB-UniRule"/>
</dbReference>
<dbReference type="SMART" id="SM00905">
    <property type="entry name" value="FolB"/>
    <property type="match status" value="1"/>
</dbReference>
<keyword evidence="9" id="KW-1185">Reference proteome</keyword>
<dbReference type="RefSeq" id="WP_095698557.1">
    <property type="nucleotide sequence ID" value="NZ_CP016782.1"/>
</dbReference>
<evidence type="ECO:0000256" key="3">
    <source>
        <dbReference type="ARBA" id="ARBA00005708"/>
    </source>
</evidence>
<evidence type="ECO:0000256" key="2">
    <source>
        <dbReference type="ARBA" id="ARBA00005013"/>
    </source>
</evidence>
<proteinExistence type="inferred from homology"/>
<dbReference type="Pfam" id="PF02152">
    <property type="entry name" value="FolB"/>
    <property type="match status" value="1"/>
</dbReference>
<evidence type="ECO:0000313" key="9">
    <source>
        <dbReference type="Proteomes" id="UP000217221"/>
    </source>
</evidence>
<dbReference type="GO" id="GO:0046656">
    <property type="term" value="P:folic acid biosynthetic process"/>
    <property type="evidence" value="ECO:0007669"/>
    <property type="project" value="UniProtKB-UniRule"/>
</dbReference>
<dbReference type="FunFam" id="3.30.1130.10:FF:000003">
    <property type="entry name" value="7,8-dihydroneopterin aldolase"/>
    <property type="match status" value="1"/>
</dbReference>
<dbReference type="InterPro" id="IPR043133">
    <property type="entry name" value="GTP-CH-I_C/QueF"/>
</dbReference>
<reference evidence="8 9" key="1">
    <citation type="submission" date="2016-07" db="EMBL/GenBank/DDBJ databases">
        <title>High microdiversification within the ubiquitous acI lineage of Actinobacteria.</title>
        <authorList>
            <person name="Neuenschwander S.M."/>
            <person name="Salcher M."/>
            <person name="Ghai R."/>
            <person name="Pernthaler J."/>
        </authorList>
    </citation>
    <scope>NUCLEOTIDE SEQUENCE [LARGE SCALE GENOMIC DNA]</scope>
    <source>
        <strain evidence="8">MMS-VB-114</strain>
    </source>
</reference>
<dbReference type="GO" id="GO:0005737">
    <property type="term" value="C:cytoplasm"/>
    <property type="evidence" value="ECO:0007669"/>
    <property type="project" value="TreeGrafter"/>
</dbReference>
<keyword evidence="5 6" id="KW-0456">Lyase</keyword>
<comment type="pathway">
    <text evidence="2 6">Cofactor biosynthesis; tetrahydrofolate biosynthesis; 2-amino-4-hydroxy-6-hydroxymethyl-7,8-dihydropteridine diphosphate from 7,8-dihydroneopterin triphosphate: step 3/4.</text>
</comment>
<dbReference type="GO" id="GO:0046654">
    <property type="term" value="P:tetrahydrofolate biosynthetic process"/>
    <property type="evidence" value="ECO:0007669"/>
    <property type="project" value="UniProtKB-UniRule"/>
</dbReference>
<sequence>MNDLITITGIKAFGYHGVFEHEAANGQDFFVDVELRVNLDKASESDELKDTVDYGAITDAVVSEITGERVQLIERLAGRIADRVLSQDARIKSVAITVHKPNAPVSAPVQDISVRIDRTR</sequence>
<dbReference type="SUPFAM" id="SSF55620">
    <property type="entry name" value="Tetrahydrobiopterin biosynthesis enzymes-like"/>
    <property type="match status" value="1"/>
</dbReference>
<evidence type="ECO:0000256" key="1">
    <source>
        <dbReference type="ARBA" id="ARBA00001353"/>
    </source>
</evidence>